<dbReference type="Gene3D" id="3.20.20.370">
    <property type="entry name" value="Glycoside hydrolase/deacetylase"/>
    <property type="match status" value="1"/>
</dbReference>
<feature type="domain" description="NodB homology" evidence="2">
    <location>
        <begin position="7"/>
        <end position="84"/>
    </location>
</feature>
<proteinExistence type="predicted"/>
<dbReference type="Gene3D" id="2.40.128.130">
    <property type="entry name" value="Autotransporter beta-domain"/>
    <property type="match status" value="1"/>
</dbReference>
<dbReference type="InterPro" id="IPR003715">
    <property type="entry name" value="Poly_export_N"/>
</dbReference>
<feature type="domain" description="Polysaccharide export protein N-terminal" evidence="3">
    <location>
        <begin position="133"/>
        <end position="205"/>
    </location>
</feature>
<dbReference type="InterPro" id="IPR019554">
    <property type="entry name" value="Soluble_ligand-bd"/>
</dbReference>
<comment type="caution">
    <text evidence="5">The sequence shown here is derived from an EMBL/GenBank/DDBJ whole genome shotgun (WGS) entry which is preliminary data.</text>
</comment>
<dbReference type="Pfam" id="PF02563">
    <property type="entry name" value="Poly_export"/>
    <property type="match status" value="1"/>
</dbReference>
<name>A0A812IRY4_9DINO</name>
<dbReference type="GO" id="GO:0015159">
    <property type="term" value="F:polysaccharide transmembrane transporter activity"/>
    <property type="evidence" value="ECO:0007669"/>
    <property type="project" value="InterPro"/>
</dbReference>
<dbReference type="GO" id="GO:0016810">
    <property type="term" value="F:hydrolase activity, acting on carbon-nitrogen (but not peptide) bonds"/>
    <property type="evidence" value="ECO:0007669"/>
    <property type="project" value="InterPro"/>
</dbReference>
<dbReference type="OrthoDB" id="3388at2759"/>
<dbReference type="GO" id="GO:0005975">
    <property type="term" value="P:carbohydrate metabolic process"/>
    <property type="evidence" value="ECO:0007669"/>
    <property type="project" value="InterPro"/>
</dbReference>
<evidence type="ECO:0000313" key="5">
    <source>
        <dbReference type="EMBL" id="CAE7149678.1"/>
    </source>
</evidence>
<evidence type="ECO:0000256" key="1">
    <source>
        <dbReference type="ARBA" id="ARBA00022729"/>
    </source>
</evidence>
<keyword evidence="1" id="KW-0732">Signal</keyword>
<dbReference type="Gene3D" id="3.30.1950.10">
    <property type="entry name" value="wza like domain"/>
    <property type="match status" value="1"/>
</dbReference>
<dbReference type="SUPFAM" id="SSF88713">
    <property type="entry name" value="Glycoside hydrolase/deacetylase"/>
    <property type="match status" value="1"/>
</dbReference>
<keyword evidence="6" id="KW-1185">Reference proteome</keyword>
<evidence type="ECO:0000313" key="6">
    <source>
        <dbReference type="Proteomes" id="UP000601435"/>
    </source>
</evidence>
<accession>A0A812IRY4</accession>
<sequence>MAWVLDWDALRKLAAEGLCICSHGRDHALMSQLNTEQLREDLTESQTKLQAELGSYADIAVLAYPANATNSAVRSASRQAGYELAFGGQRKHVNITAKHITTICSSTALKTLVFILFSISGVQLSAAEPEDTGDVYKIGIPDLLNVLVWQQEELSGPALVRTDGKISIPLIGDIRAAGKTPEELAEHIEIALVDYVAKPQVDISVVEMRSQVVSVIGGGIERSGVLELRHDMRVLDAIAEMGGFTPFAKKRDIMVLRTTDNIEEELRFDYVDFIKGQATEFSAAFIGSSAYNSNVFGTDGDEDSDMLLEAGTELELRSDPERRLDYLLNYRGDYQSYAEADEANAMEHRQRFRLHYDIDPITQIILNQRYRDVSNLQFDLADFDSGDTGIDISQNRYERNDITVDLTRELSRRWSVSGNLGYQTIDFKRNINRSDSDTTEVGVAVNYLLSEKQDIGVGVRYASQDFDGADNRISAESDYFSLSLLWTYRFDEFSSLAIEGGPTWVDTEQDRLSQTVTNTNVGRSNGRNLLRANFNACGIGGGQGQPIASLCDFSDPNAPAIPAGDLGPRQSYLLDFTGFDTSDDDVTFFGSVVYTKRVSDWELEASYTRRQTATAGESLASSLDQFALGADYVPAGERWQLYARLTLDKRDAITEALIIDYTLVEDSDGSALRDAAFISDAGGNIDRDVLTGLVGGRYDFTRLLSGGLEFRYRDSERPASFAASEDAQSYEIELSLRYEFFSDRL</sequence>
<evidence type="ECO:0000259" key="4">
    <source>
        <dbReference type="Pfam" id="PF10531"/>
    </source>
</evidence>
<dbReference type="InterPro" id="IPR049712">
    <property type="entry name" value="Poly_export"/>
</dbReference>
<reference evidence="5" key="1">
    <citation type="submission" date="2021-02" db="EMBL/GenBank/DDBJ databases">
        <authorList>
            <person name="Dougan E. K."/>
            <person name="Rhodes N."/>
            <person name="Thang M."/>
            <person name="Chan C."/>
        </authorList>
    </citation>
    <scope>NUCLEOTIDE SEQUENCE</scope>
</reference>
<evidence type="ECO:0000259" key="2">
    <source>
        <dbReference type="Pfam" id="PF01522"/>
    </source>
</evidence>
<dbReference type="Proteomes" id="UP000601435">
    <property type="component" value="Unassembled WGS sequence"/>
</dbReference>
<dbReference type="CDD" id="cd10918">
    <property type="entry name" value="CE4_NodB_like_5s_6s"/>
    <property type="match status" value="1"/>
</dbReference>
<organism evidence="5 6">
    <name type="scientific">Symbiodinium necroappetens</name>
    <dbReference type="NCBI Taxonomy" id="1628268"/>
    <lineage>
        <taxon>Eukaryota</taxon>
        <taxon>Sar</taxon>
        <taxon>Alveolata</taxon>
        <taxon>Dinophyceae</taxon>
        <taxon>Suessiales</taxon>
        <taxon>Symbiodiniaceae</taxon>
        <taxon>Symbiodinium</taxon>
    </lineage>
</organism>
<dbReference type="PANTHER" id="PTHR33619:SF3">
    <property type="entry name" value="POLYSACCHARIDE EXPORT PROTEIN GFCE-RELATED"/>
    <property type="match status" value="1"/>
</dbReference>
<dbReference type="EMBL" id="CAJNJA010000001">
    <property type="protein sequence ID" value="CAE7149678.1"/>
    <property type="molecule type" value="Genomic_DNA"/>
</dbReference>
<dbReference type="Gene3D" id="3.10.560.10">
    <property type="entry name" value="Outer membrane lipoprotein wza domain like"/>
    <property type="match status" value="1"/>
</dbReference>
<protein>
    <submittedName>
        <fullName evidence="5">Uncharacterized protein</fullName>
    </submittedName>
</protein>
<dbReference type="AlphaFoldDB" id="A0A812IRY4"/>
<dbReference type="PANTHER" id="PTHR33619">
    <property type="entry name" value="POLYSACCHARIDE EXPORT PROTEIN GFCE-RELATED"/>
    <property type="match status" value="1"/>
</dbReference>
<dbReference type="InterPro" id="IPR002509">
    <property type="entry name" value="NODB_dom"/>
</dbReference>
<dbReference type="Pfam" id="PF01522">
    <property type="entry name" value="Polysacc_deac_1"/>
    <property type="match status" value="1"/>
</dbReference>
<dbReference type="Pfam" id="PF10531">
    <property type="entry name" value="SLBB"/>
    <property type="match status" value="1"/>
</dbReference>
<dbReference type="InterPro" id="IPR011330">
    <property type="entry name" value="Glyco_hydro/deAcase_b/a-brl"/>
</dbReference>
<evidence type="ECO:0000259" key="3">
    <source>
        <dbReference type="Pfam" id="PF02563"/>
    </source>
</evidence>
<dbReference type="InterPro" id="IPR036709">
    <property type="entry name" value="Autotransporte_beta_dom_sf"/>
</dbReference>
<gene>
    <name evidence="5" type="ORF">SNEC2469_LOCUS155</name>
</gene>
<feature type="domain" description="Soluble ligand binding" evidence="4">
    <location>
        <begin position="212"/>
        <end position="257"/>
    </location>
</feature>